<name>A0ACC0VRC3_9STRA</name>
<evidence type="ECO:0000313" key="1">
    <source>
        <dbReference type="EMBL" id="KAI9909038.1"/>
    </source>
</evidence>
<gene>
    <name evidence="1" type="ORF">PsorP6_015091</name>
</gene>
<proteinExistence type="predicted"/>
<organism evidence="1 2">
    <name type="scientific">Peronosclerospora sorghi</name>
    <dbReference type="NCBI Taxonomy" id="230839"/>
    <lineage>
        <taxon>Eukaryota</taxon>
        <taxon>Sar</taxon>
        <taxon>Stramenopiles</taxon>
        <taxon>Oomycota</taxon>
        <taxon>Peronosporomycetes</taxon>
        <taxon>Peronosporales</taxon>
        <taxon>Peronosporaceae</taxon>
        <taxon>Peronosclerospora</taxon>
    </lineage>
</organism>
<keyword evidence="2" id="KW-1185">Reference proteome</keyword>
<dbReference type="Proteomes" id="UP001163321">
    <property type="component" value="Chromosome 7"/>
</dbReference>
<protein>
    <submittedName>
        <fullName evidence="1">Uncharacterized protein</fullName>
    </submittedName>
</protein>
<reference evidence="1 2" key="1">
    <citation type="journal article" date="2022" name="bioRxiv">
        <title>The genome of the oomycete Peronosclerospora sorghi, a cosmopolitan pathogen of maize and sorghum, is inflated with dispersed pseudogenes.</title>
        <authorList>
            <person name="Fletcher K."/>
            <person name="Martin F."/>
            <person name="Isakeit T."/>
            <person name="Cavanaugh K."/>
            <person name="Magill C."/>
            <person name="Michelmore R."/>
        </authorList>
    </citation>
    <scope>NUCLEOTIDE SEQUENCE [LARGE SCALE GENOMIC DNA]</scope>
    <source>
        <strain evidence="1">P6</strain>
    </source>
</reference>
<evidence type="ECO:0000313" key="2">
    <source>
        <dbReference type="Proteomes" id="UP001163321"/>
    </source>
</evidence>
<sequence length="124" mass="14090">MRLKMFMQGQTQLSQRLKNVLDKRPSGSDDTIALKYWSEVKHRGGGNLDRCATGHASFYVESHRVAIVWRSISRGEDEFSCMYTGETGWSVMNPIPPDSVRERHAELAPHCSQAHRLSNVNDTK</sequence>
<accession>A0ACC0VRC3</accession>
<comment type="caution">
    <text evidence="1">The sequence shown here is derived from an EMBL/GenBank/DDBJ whole genome shotgun (WGS) entry which is preliminary data.</text>
</comment>
<dbReference type="EMBL" id="CM047586">
    <property type="protein sequence ID" value="KAI9909038.1"/>
    <property type="molecule type" value="Genomic_DNA"/>
</dbReference>